<evidence type="ECO:0000256" key="2">
    <source>
        <dbReference type="ARBA" id="ARBA00023125"/>
    </source>
</evidence>
<keyword evidence="2" id="KW-0238">DNA-binding</keyword>
<keyword evidence="3" id="KW-0804">Transcription</keyword>
<dbReference type="Gene3D" id="1.10.10.10">
    <property type="entry name" value="Winged helix-like DNA-binding domain superfamily/Winged helix DNA-binding domain"/>
    <property type="match status" value="1"/>
</dbReference>
<evidence type="ECO:0000256" key="1">
    <source>
        <dbReference type="ARBA" id="ARBA00023015"/>
    </source>
</evidence>
<evidence type="ECO:0000313" key="6">
    <source>
        <dbReference type="Proteomes" id="UP000239297"/>
    </source>
</evidence>
<comment type="caution">
    <text evidence="5">The sequence shown here is derived from an EMBL/GenBank/DDBJ whole genome shotgun (WGS) entry which is preliminary data.</text>
</comment>
<reference evidence="5 6" key="1">
    <citation type="journal article" date="2014" name="Int. J. Syst. Evol. Microbiol.">
        <title>Arthrobacter pityocampae sp. nov., isolated from Thaumetopoea pityocampa (Lep., Thaumetopoeidae).</title>
        <authorList>
            <person name="Ince I.A."/>
            <person name="Demirbag Z."/>
            <person name="Kati H."/>
        </authorList>
    </citation>
    <scope>NUCLEOTIDE SEQUENCE [LARGE SCALE GENOMIC DNA]</scope>
    <source>
        <strain evidence="5 6">Tp2</strain>
    </source>
</reference>
<dbReference type="InterPro" id="IPR016032">
    <property type="entry name" value="Sig_transdc_resp-reg_C-effctor"/>
</dbReference>
<dbReference type="PANTHER" id="PTHR44688">
    <property type="entry name" value="DNA-BINDING TRANSCRIPTIONAL ACTIVATOR DEVR_DOSR"/>
    <property type="match status" value="1"/>
</dbReference>
<dbReference type="GO" id="GO:0006355">
    <property type="term" value="P:regulation of DNA-templated transcription"/>
    <property type="evidence" value="ECO:0007669"/>
    <property type="project" value="InterPro"/>
</dbReference>
<dbReference type="InterPro" id="IPR036388">
    <property type="entry name" value="WH-like_DNA-bd_sf"/>
</dbReference>
<dbReference type="InterPro" id="IPR041664">
    <property type="entry name" value="AAA_16"/>
</dbReference>
<name>A0A2S5IYG7_9MICC</name>
<dbReference type="PANTHER" id="PTHR44688:SF16">
    <property type="entry name" value="DNA-BINDING TRANSCRIPTIONAL ACTIVATOR DEVR_DOSR"/>
    <property type="match status" value="1"/>
</dbReference>
<keyword evidence="6" id="KW-1185">Reference proteome</keyword>
<evidence type="ECO:0000256" key="3">
    <source>
        <dbReference type="ARBA" id="ARBA00023163"/>
    </source>
</evidence>
<evidence type="ECO:0000259" key="4">
    <source>
        <dbReference type="PROSITE" id="PS50043"/>
    </source>
</evidence>
<dbReference type="SUPFAM" id="SSF46894">
    <property type="entry name" value="C-terminal effector domain of the bipartite response regulators"/>
    <property type="match status" value="1"/>
</dbReference>
<dbReference type="InterPro" id="IPR027417">
    <property type="entry name" value="P-loop_NTPase"/>
</dbReference>
<dbReference type="PROSITE" id="PS50043">
    <property type="entry name" value="HTH_LUXR_2"/>
    <property type="match status" value="1"/>
</dbReference>
<sequence>MPLVGAQGPLAAITQTLSHPNLHGALVVGEFGTGKSAIARQLVTMGDPQQTRFFLVRATENLAEVPYGALGPYLSHATPQTLDSSLSALRALVAYFRAASEGRSAVVVVDDAQYLDDDSSHILTQLVISRIIKVVLFSDGLPPRTGDLFSLYTDGFISRVDLSGLEDEDAVALCEAIQGGRLSRGAGHYLARQSAGNPLMLRALLDHAAATGELVEQDGVWCLSGRFHPPAPPLMDLAKTVLRELTEQERTAYEVVALSGGISQTQLAAIEEDVVAQQLVRRGLLRPRDSSSTDLRVAHPMMTRVLRALVPAGRSADLRRRLFDDAVVPPAVDDGMIDYLDWALDCGMAVPPDILLTAARTAAHVSSTESALRFARAARAAGEESAGGVEEARVRVGLGEYAVAVELLDQVLADPGRPVVAADAAALKALACVQRGDDPRGIHAIADACAERLVAVFGDEDAESVEQADQRERAGQGLRLLHLFGWILEGEFDTALAEADAFDAVLAPPNAESESSLPVLLLLFRGEIDAALGQCDTALAGIRAAVDAVDRSHGNLEYLRPRLVARYVSALIHAGEITAAQGVLEEYRQRPVVSVEYIAGPLAALEAVLEARRGKFRTALTLLEPALACLRRVDSEMLLPYALGVAAWAAHSLGDHGAVAVFEKEFAGVASIGSRPLLLLGQAFLAAAGTGGTDAPADVGGLEALADAAREASFRSCEKDMLELLAVLGDTARTWRLAELADQFEGAEAQVLSRFAHAQADRDANALLAVADRAEEIQKIPLAAEASARAMRLFEEEGDGRARRMALRAVRHRQSLLEGVVAHEEGDTRGSHDLTTREREIARLAANGASNRAIAETLVLSTRTVEGHLYRIYGKLGITTREELEGEMKAYDDEH</sequence>
<evidence type="ECO:0000313" key="5">
    <source>
        <dbReference type="EMBL" id="PPB49595.1"/>
    </source>
</evidence>
<dbReference type="EMBL" id="PRKW01000003">
    <property type="protein sequence ID" value="PPB49595.1"/>
    <property type="molecule type" value="Genomic_DNA"/>
</dbReference>
<dbReference type="AlphaFoldDB" id="A0A2S5IYG7"/>
<accession>A0A2S5IYG7</accession>
<dbReference type="InterPro" id="IPR000792">
    <property type="entry name" value="Tscrpt_reg_LuxR_C"/>
</dbReference>
<proteinExistence type="predicted"/>
<dbReference type="PROSITE" id="PS00622">
    <property type="entry name" value="HTH_LUXR_1"/>
    <property type="match status" value="1"/>
</dbReference>
<feature type="domain" description="HTH luxR-type" evidence="4">
    <location>
        <begin position="827"/>
        <end position="892"/>
    </location>
</feature>
<dbReference type="CDD" id="cd06170">
    <property type="entry name" value="LuxR_C_like"/>
    <property type="match status" value="1"/>
</dbReference>
<organism evidence="5 6">
    <name type="scientific">Arthrobacter pityocampae</name>
    <dbReference type="NCBI Taxonomy" id="547334"/>
    <lineage>
        <taxon>Bacteria</taxon>
        <taxon>Bacillati</taxon>
        <taxon>Actinomycetota</taxon>
        <taxon>Actinomycetes</taxon>
        <taxon>Micrococcales</taxon>
        <taxon>Micrococcaceae</taxon>
        <taxon>Arthrobacter</taxon>
    </lineage>
</organism>
<protein>
    <recommendedName>
        <fullName evidence="4">HTH luxR-type domain-containing protein</fullName>
    </recommendedName>
</protein>
<gene>
    <name evidence="5" type="ORF">C4K88_07875</name>
</gene>
<dbReference type="Pfam" id="PF00196">
    <property type="entry name" value="GerE"/>
    <property type="match status" value="1"/>
</dbReference>
<dbReference type="Proteomes" id="UP000239297">
    <property type="component" value="Unassembled WGS sequence"/>
</dbReference>
<dbReference type="SUPFAM" id="SSF52540">
    <property type="entry name" value="P-loop containing nucleoside triphosphate hydrolases"/>
    <property type="match status" value="1"/>
</dbReference>
<dbReference type="SMART" id="SM00421">
    <property type="entry name" value="HTH_LUXR"/>
    <property type="match status" value="1"/>
</dbReference>
<dbReference type="Pfam" id="PF13191">
    <property type="entry name" value="AAA_16"/>
    <property type="match status" value="1"/>
</dbReference>
<dbReference type="GO" id="GO:0003677">
    <property type="term" value="F:DNA binding"/>
    <property type="evidence" value="ECO:0007669"/>
    <property type="project" value="UniProtKB-KW"/>
</dbReference>
<keyword evidence="1" id="KW-0805">Transcription regulation</keyword>
<dbReference type="PRINTS" id="PR00038">
    <property type="entry name" value="HTHLUXR"/>
</dbReference>
<dbReference type="Gene3D" id="3.40.50.300">
    <property type="entry name" value="P-loop containing nucleotide triphosphate hydrolases"/>
    <property type="match status" value="1"/>
</dbReference>